<dbReference type="PROSITE" id="PS50106">
    <property type="entry name" value="PDZ"/>
    <property type="match status" value="1"/>
</dbReference>
<dbReference type="AlphaFoldDB" id="A0A6I3LLM8"/>
<keyword evidence="3" id="KW-1185">Reference proteome</keyword>
<comment type="caution">
    <text evidence="2">The sequence shown here is derived from an EMBL/GenBank/DDBJ whole genome shotgun (WGS) entry which is preliminary data.</text>
</comment>
<evidence type="ECO:0000259" key="1">
    <source>
        <dbReference type="PROSITE" id="PS50106"/>
    </source>
</evidence>
<dbReference type="InterPro" id="IPR001478">
    <property type="entry name" value="PDZ"/>
</dbReference>
<proteinExistence type="predicted"/>
<dbReference type="Gene3D" id="2.30.42.10">
    <property type="match status" value="1"/>
</dbReference>
<organism evidence="2 3">
    <name type="scientific">Myroides albus</name>
    <dbReference type="NCBI Taxonomy" id="2562892"/>
    <lineage>
        <taxon>Bacteria</taxon>
        <taxon>Pseudomonadati</taxon>
        <taxon>Bacteroidota</taxon>
        <taxon>Flavobacteriia</taxon>
        <taxon>Flavobacteriales</taxon>
        <taxon>Flavobacteriaceae</taxon>
        <taxon>Myroides</taxon>
    </lineage>
</organism>
<protein>
    <submittedName>
        <fullName evidence="2">PDZ domain-containing protein</fullName>
    </submittedName>
</protein>
<dbReference type="Proteomes" id="UP000438760">
    <property type="component" value="Unassembled WGS sequence"/>
</dbReference>
<dbReference type="EMBL" id="WMJX01000019">
    <property type="protein sequence ID" value="MTG98416.1"/>
    <property type="molecule type" value="Genomic_DNA"/>
</dbReference>
<accession>A0A6I3LLM8</accession>
<dbReference type="InterPro" id="IPR021109">
    <property type="entry name" value="Peptidase_aspartic_dom_sf"/>
</dbReference>
<evidence type="ECO:0000313" key="2">
    <source>
        <dbReference type="EMBL" id="MTG98416.1"/>
    </source>
</evidence>
<dbReference type="OrthoDB" id="3521766at2"/>
<dbReference type="SUPFAM" id="SSF50156">
    <property type="entry name" value="PDZ domain-like"/>
    <property type="match status" value="1"/>
</dbReference>
<evidence type="ECO:0000313" key="3">
    <source>
        <dbReference type="Proteomes" id="UP000438760"/>
    </source>
</evidence>
<dbReference type="RefSeq" id="WP_155092443.1">
    <property type="nucleotide sequence ID" value="NZ_WMJX01000019.1"/>
</dbReference>
<dbReference type="SUPFAM" id="SSF50630">
    <property type="entry name" value="Acid proteases"/>
    <property type="match status" value="1"/>
</dbReference>
<reference evidence="2 3" key="1">
    <citation type="submission" date="2019-11" db="EMBL/GenBank/DDBJ databases">
        <title>Genome of Strain BIT-d1.</title>
        <authorList>
            <person name="Yang Y."/>
        </authorList>
    </citation>
    <scope>NUCLEOTIDE SEQUENCE [LARGE SCALE GENOMIC DNA]</scope>
    <source>
        <strain evidence="2 3">BIT-d1</strain>
    </source>
</reference>
<dbReference type="Gene3D" id="2.40.70.10">
    <property type="entry name" value="Acid Proteases"/>
    <property type="match status" value="2"/>
</dbReference>
<name>A0A6I3LLM8_9FLAO</name>
<sequence>MKNILGKLFGVFVLLSVVNSIGQEVKLPFILSKDDTSIFLKLPFDNQIDSLLFFFDTGAGIAMVDSTVARERGFEINSSINVSGAGGKKSYDMMKGYQLQLGNNVAIDNVSIVLDDLSRLTALYEKKFDGIIGATILDRYLTKIDFGTQTMSLYEFGTALDYSAYQKLPIEFYGGNIPKLPIVFELSNGDKFEGDILFDSGAGVTLIVNRPYKEQHQLYDKLEQKITYTGNNLSNKTFYEKGIIKNIQLGDYKIEKSDMAISLSSDEAGVSAAEGIVGIMGSEIIHRFDLILDYNSKVIYIKPNQLFSKEFKPLINPISFKYSSDRSQIMIASIIETTDAYKKGLREGDIILAIDGFTSNDFSDYEKILRKENTKVKVKYIDSNGKVKTVKLSLTRIL</sequence>
<dbReference type="SMART" id="SM00228">
    <property type="entry name" value="PDZ"/>
    <property type="match status" value="1"/>
</dbReference>
<dbReference type="InterPro" id="IPR036034">
    <property type="entry name" value="PDZ_sf"/>
</dbReference>
<feature type="domain" description="PDZ" evidence="1">
    <location>
        <begin position="318"/>
        <end position="384"/>
    </location>
</feature>
<gene>
    <name evidence="2" type="ORF">GJV76_09825</name>
</gene>
<dbReference type="Pfam" id="PF13650">
    <property type="entry name" value="Asp_protease_2"/>
    <property type="match status" value="1"/>
</dbReference>